<gene>
    <name evidence="1" type="ORF">P6U19_22465</name>
</gene>
<evidence type="ECO:0000313" key="1">
    <source>
        <dbReference type="EMBL" id="MDG0955353.1"/>
    </source>
</evidence>
<sequence length="61" mass="7534">MKEHKEPKSYYIREYTLRDKSKKSIKVEPWRSFKEEMRVLGITDNDIFQIQLIERVSPRYV</sequence>
<comment type="caution">
    <text evidence="1">The sequence shown here is derived from an EMBL/GenBank/DDBJ whole genome shotgun (WGS) entry which is preliminary data.</text>
</comment>
<dbReference type="Proteomes" id="UP001216801">
    <property type="component" value="Unassembled WGS sequence"/>
</dbReference>
<name>A0AAJ1NNC8_9BACI</name>
<dbReference type="AlphaFoldDB" id="A0AAJ1NNC8"/>
<protein>
    <submittedName>
        <fullName evidence="1">Uncharacterized protein</fullName>
    </submittedName>
</protein>
<dbReference type="EMBL" id="JARPRR010000022">
    <property type="protein sequence ID" value="MDG0955353.1"/>
    <property type="molecule type" value="Genomic_DNA"/>
</dbReference>
<proteinExistence type="predicted"/>
<evidence type="ECO:0000313" key="2">
    <source>
        <dbReference type="Proteomes" id="UP001216801"/>
    </source>
</evidence>
<organism evidence="1 2">
    <name type="scientific">Bacillus paranthracis</name>
    <dbReference type="NCBI Taxonomy" id="2026186"/>
    <lineage>
        <taxon>Bacteria</taxon>
        <taxon>Bacillati</taxon>
        <taxon>Bacillota</taxon>
        <taxon>Bacilli</taxon>
        <taxon>Bacillales</taxon>
        <taxon>Bacillaceae</taxon>
        <taxon>Bacillus</taxon>
        <taxon>Bacillus cereus group</taxon>
    </lineage>
</organism>
<accession>A0AAJ1NNC8</accession>
<dbReference type="RefSeq" id="WP_262714585.1">
    <property type="nucleotide sequence ID" value="NZ_JARPRP010000024.1"/>
</dbReference>
<reference evidence="1" key="1">
    <citation type="submission" date="2023-03" db="EMBL/GenBank/DDBJ databases">
        <title>Genetic diversity of Bacillus cereus sensu lato isolates from Slovenia.</title>
        <authorList>
            <person name="Abdelli M."/>
        </authorList>
    </citation>
    <scope>NUCLEOTIDE SEQUENCE</scope>
    <source>
        <strain evidence="1">SIBC39</strain>
    </source>
</reference>